<dbReference type="GO" id="GO:0004412">
    <property type="term" value="F:homoserine dehydrogenase activity"/>
    <property type="evidence" value="ECO:0007669"/>
    <property type="project" value="UniProtKB-EC"/>
</dbReference>
<feature type="binding site" evidence="5">
    <location>
        <position position="132"/>
    </location>
    <ligand>
        <name>NADPH</name>
        <dbReference type="ChEBI" id="CHEBI:57783"/>
    </ligand>
</feature>
<dbReference type="UniPathway" id="UPA00051">
    <property type="reaction ID" value="UER00465"/>
</dbReference>
<dbReference type="RefSeq" id="WP_004065144.1">
    <property type="nucleotide sequence ID" value="NZ_AOLH01000024.1"/>
</dbReference>
<dbReference type="EMBL" id="AOLH01000024">
    <property type="protein sequence ID" value="ELZ71056.1"/>
    <property type="molecule type" value="Genomic_DNA"/>
</dbReference>
<dbReference type="FunFam" id="3.30.360.10:FF:000005">
    <property type="entry name" value="Homoserine dehydrogenase"/>
    <property type="match status" value="1"/>
</dbReference>
<dbReference type="GO" id="GO:0009088">
    <property type="term" value="P:threonine biosynthetic process"/>
    <property type="evidence" value="ECO:0007669"/>
    <property type="project" value="UniProtKB-UniPathway"/>
</dbReference>
<dbReference type="InterPro" id="IPR006096">
    <property type="entry name" value="Glu/Leu/Phe/Val/Trp_DH_C"/>
</dbReference>
<evidence type="ECO:0000256" key="4">
    <source>
        <dbReference type="PIRSR" id="PIRSR036497-1"/>
    </source>
</evidence>
<feature type="domain" description="Glutamate/phenylalanine/leucine/valine/L-tryptophan dehydrogenase C-terminal" evidence="6">
    <location>
        <begin position="2"/>
        <end position="61"/>
    </location>
</feature>
<evidence type="ECO:0000259" key="7">
    <source>
        <dbReference type="Pfam" id="PF00742"/>
    </source>
</evidence>
<dbReference type="PROSITE" id="PS01042">
    <property type="entry name" value="HOMOSER_DHGENASE"/>
    <property type="match status" value="1"/>
</dbReference>
<feature type="active site" description="Proton donor" evidence="4">
    <location>
        <position position="231"/>
    </location>
</feature>
<dbReference type="EC" id="1.1.1.3" evidence="2"/>
<dbReference type="Proteomes" id="UP000011535">
    <property type="component" value="Unassembled WGS sequence"/>
</dbReference>
<evidence type="ECO:0000256" key="1">
    <source>
        <dbReference type="ARBA" id="ARBA00006753"/>
    </source>
</evidence>
<dbReference type="PATRIC" id="fig|1230452.3.peg.2992"/>
<evidence type="ECO:0000256" key="2">
    <source>
        <dbReference type="ARBA" id="ARBA00013213"/>
    </source>
</evidence>
<reference evidence="8 9" key="1">
    <citation type="journal article" date="2014" name="PLoS Genet.">
        <title>Phylogenetically driven sequencing of extremely halophilic archaea reveals strategies for static and dynamic osmo-response.</title>
        <authorList>
            <person name="Becker E.A."/>
            <person name="Seitzer P.M."/>
            <person name="Tritt A."/>
            <person name="Larsen D."/>
            <person name="Krusor M."/>
            <person name="Yao A.I."/>
            <person name="Wu D."/>
            <person name="Madern D."/>
            <person name="Eisen J.A."/>
            <person name="Darling A.E."/>
            <person name="Facciotti M.T."/>
        </authorList>
    </citation>
    <scope>NUCLEOTIDE SEQUENCE [LARGE SCALE GENOMIC DNA]</scope>
    <source>
        <strain evidence="9">DSM 14919 / CCM 7023 / CIP 107410 / JCM 9276 / NCIMB 13854 / Aa 2.2</strain>
    </source>
</reference>
<sequence length="342" mass="35028">MRLCVLGAGAVGSAVVELAAEHGHVVTAFADSDSAVVDADGIDADAVLSKKREDGVVGDADPESVFDADYDVLVEATPTTLGDAEPGFSHVERALYDVLVEATPTTLGDAEPGFSHVERALADDRHVVLANKGPVAERYADVRALEADSEGTVRFGATVGGALPILSTIEDVGPSRVSAVYGVLNGTANFVLSRMAAEGLDYEHVLAEAQDLGVAEADPTFDVDGTDTALKGVIVANVLAEGETEFTLDDAAVEGIQELSGGMLDLAQEDGQTIRLIVEVADGSVRVGPRLVSANGAVAPSGTENAVQIEADYCGRLGITGRGAGGPETASAVLTDVERLAD</sequence>
<dbReference type="Pfam" id="PF00742">
    <property type="entry name" value="Homoserine_dh"/>
    <property type="match status" value="1"/>
</dbReference>
<evidence type="ECO:0000256" key="3">
    <source>
        <dbReference type="ARBA" id="ARBA00023002"/>
    </source>
</evidence>
<dbReference type="InterPro" id="IPR022697">
    <property type="entry name" value="HDH_short"/>
</dbReference>
<dbReference type="Pfam" id="PF00208">
    <property type="entry name" value="ELFV_dehydrog"/>
    <property type="match status" value="1"/>
</dbReference>
<dbReference type="InterPro" id="IPR019811">
    <property type="entry name" value="HDH_CS"/>
</dbReference>
<accession>M0GFM3</accession>
<feature type="binding site" evidence="5">
    <location>
        <begin position="7"/>
        <end position="12"/>
    </location>
    <ligand>
        <name>NADP(+)</name>
        <dbReference type="ChEBI" id="CHEBI:58349"/>
    </ligand>
</feature>
<keyword evidence="3" id="KW-0560">Oxidoreductase</keyword>
<comment type="similarity">
    <text evidence="1">Belongs to the homoserine dehydrogenase family.</text>
</comment>
<dbReference type="SUPFAM" id="SSF55347">
    <property type="entry name" value="Glyceraldehyde-3-phosphate dehydrogenase-like, C-terminal domain"/>
    <property type="match status" value="1"/>
</dbReference>
<dbReference type="PIRSF" id="PIRSF036497">
    <property type="entry name" value="HDH_short"/>
    <property type="match status" value="1"/>
</dbReference>
<evidence type="ECO:0000259" key="6">
    <source>
        <dbReference type="Pfam" id="PF00208"/>
    </source>
</evidence>
<dbReference type="AlphaFoldDB" id="M0GFM3"/>
<dbReference type="PANTHER" id="PTHR43331:SF1">
    <property type="entry name" value="HOMOSERINE DEHYDROGENASE"/>
    <property type="match status" value="1"/>
</dbReference>
<evidence type="ECO:0000313" key="8">
    <source>
        <dbReference type="EMBL" id="ELZ71056.1"/>
    </source>
</evidence>
<organism evidence="8 9">
    <name type="scientific">Haloferax lucentense (strain DSM 14919 / JCM 9276 / NCIMB 13854 / Aa 2.2)</name>
    <name type="common">Haloferax alicantei</name>
    <dbReference type="NCBI Taxonomy" id="1230452"/>
    <lineage>
        <taxon>Archaea</taxon>
        <taxon>Methanobacteriati</taxon>
        <taxon>Methanobacteriota</taxon>
        <taxon>Stenosarchaea group</taxon>
        <taxon>Halobacteria</taxon>
        <taxon>Halobacteriales</taxon>
        <taxon>Haloferacaceae</taxon>
        <taxon>Haloferax</taxon>
    </lineage>
</organism>
<dbReference type="PANTHER" id="PTHR43331">
    <property type="entry name" value="HOMOSERINE DEHYDROGENASE"/>
    <property type="match status" value="1"/>
</dbReference>
<keyword evidence="5" id="KW-0521">NADP</keyword>
<dbReference type="Gene3D" id="3.30.360.10">
    <property type="entry name" value="Dihydrodipicolinate Reductase, domain 2"/>
    <property type="match status" value="1"/>
</dbReference>
<dbReference type="SUPFAM" id="SSF51735">
    <property type="entry name" value="NAD(P)-binding Rossmann-fold domains"/>
    <property type="match status" value="1"/>
</dbReference>
<dbReference type="InterPro" id="IPR001342">
    <property type="entry name" value="HDH_cat"/>
</dbReference>
<gene>
    <name evidence="8" type="ORF">C456_15315</name>
</gene>
<evidence type="ECO:0000313" key="9">
    <source>
        <dbReference type="Proteomes" id="UP000011535"/>
    </source>
</evidence>
<feature type="binding site" evidence="5">
    <location>
        <position position="216"/>
    </location>
    <ligand>
        <name>L-homoserine</name>
        <dbReference type="ChEBI" id="CHEBI:57476"/>
    </ligand>
</feature>
<dbReference type="Gene3D" id="3.40.50.720">
    <property type="entry name" value="NAD(P)-binding Rossmann-like Domain"/>
    <property type="match status" value="2"/>
</dbReference>
<feature type="domain" description="Homoserine dehydrogenase catalytic" evidence="7">
    <location>
        <begin position="164"/>
        <end position="337"/>
    </location>
</feature>
<proteinExistence type="inferred from homology"/>
<name>M0GFM3_HALL2</name>
<dbReference type="UniPathway" id="UPA00050">
    <property type="reaction ID" value="UER00063"/>
</dbReference>
<evidence type="ECO:0000256" key="5">
    <source>
        <dbReference type="PIRSR" id="PIRSR036497-2"/>
    </source>
</evidence>
<dbReference type="InterPro" id="IPR036291">
    <property type="entry name" value="NAD(P)-bd_dom_sf"/>
</dbReference>
<comment type="caution">
    <text evidence="8">The sequence shown here is derived from an EMBL/GenBank/DDBJ whole genome shotgun (WGS) entry which is preliminary data.</text>
</comment>
<protein>
    <recommendedName>
        <fullName evidence="2">homoserine dehydrogenase</fullName>
        <ecNumber evidence="2">1.1.1.3</ecNumber>
    </recommendedName>
</protein>